<accession>A0A1T4RST9</accession>
<evidence type="ECO:0000256" key="1">
    <source>
        <dbReference type="ARBA" id="ARBA00001541"/>
    </source>
</evidence>
<dbReference type="PANTHER" id="PTHR24422:SF19">
    <property type="entry name" value="CHEMOTAXIS PROTEIN METHYLTRANSFERASE"/>
    <property type="match status" value="1"/>
</dbReference>
<dbReference type="InterPro" id="IPR026024">
    <property type="entry name" value="Chemotaxis_MeTrfase_CheR"/>
</dbReference>
<dbReference type="SUPFAM" id="SSF53335">
    <property type="entry name" value="S-adenosyl-L-methionine-dependent methyltransferases"/>
    <property type="match status" value="1"/>
</dbReference>
<organism evidence="8 9">
    <name type="scientific">Lysobacter spongiicola DSM 21749</name>
    <dbReference type="NCBI Taxonomy" id="1122188"/>
    <lineage>
        <taxon>Bacteria</taxon>
        <taxon>Pseudomonadati</taxon>
        <taxon>Pseudomonadota</taxon>
        <taxon>Gammaproteobacteria</taxon>
        <taxon>Lysobacterales</taxon>
        <taxon>Lysobacteraceae</taxon>
        <taxon>Novilysobacter</taxon>
    </lineage>
</organism>
<sequence length="300" mass="33387">MADALVVDEAGSEAHSGDARTREFEFNDRDFRRIAALIHARAGINLSPHKRDMVYSRLARRVRAFGLHRFSDYLDALESGDGEEWQDFTNALTTNLTSFFREAHHFDALAEHLVAAYEGRADRRAPLKIWCCAASTGEEPYSIAITACEAFGTLTPPVRILGTDIDTQVLETAARGVYAVERIEDLSATRRQTYFQRGSGPNAGMCRVRKELQSLLAFRQLNLLDDDYRLQGGFTAVFCRNVMIYFDKPTQYRVLSRIAPLLGPGGVMYAGHSESFTHAQDVVVSCGRTTYRACTPGASA</sequence>
<protein>
    <recommendedName>
        <fullName evidence="5">Chemotaxis protein methyltransferase</fullName>
        <ecNumber evidence="5">2.1.1.80</ecNumber>
    </recommendedName>
</protein>
<dbReference type="Pfam" id="PF03705">
    <property type="entry name" value="CheR_N"/>
    <property type="match status" value="1"/>
</dbReference>
<feature type="binding site" evidence="6">
    <location>
        <begin position="240"/>
        <end position="241"/>
    </location>
    <ligand>
        <name>S-adenosyl-L-methionine</name>
        <dbReference type="ChEBI" id="CHEBI:59789"/>
    </ligand>
</feature>
<dbReference type="Proteomes" id="UP000190061">
    <property type="component" value="Unassembled WGS sequence"/>
</dbReference>
<dbReference type="PROSITE" id="PS50123">
    <property type="entry name" value="CHER"/>
    <property type="match status" value="1"/>
</dbReference>
<dbReference type="EC" id="2.1.1.80" evidence="5"/>
<comment type="catalytic activity">
    <reaction evidence="1 5">
        <text>L-glutamyl-[protein] + S-adenosyl-L-methionine = [protein]-L-glutamate 5-O-methyl ester + S-adenosyl-L-homocysteine</text>
        <dbReference type="Rhea" id="RHEA:24452"/>
        <dbReference type="Rhea" id="RHEA-COMP:10208"/>
        <dbReference type="Rhea" id="RHEA-COMP:10311"/>
        <dbReference type="ChEBI" id="CHEBI:29973"/>
        <dbReference type="ChEBI" id="CHEBI:57856"/>
        <dbReference type="ChEBI" id="CHEBI:59789"/>
        <dbReference type="ChEBI" id="CHEBI:82795"/>
        <dbReference type="EC" id="2.1.1.80"/>
    </reaction>
</comment>
<dbReference type="GO" id="GO:0032259">
    <property type="term" value="P:methylation"/>
    <property type="evidence" value="ECO:0007669"/>
    <property type="project" value="UniProtKB-KW"/>
</dbReference>
<feature type="binding site" evidence="6">
    <location>
        <position position="97"/>
    </location>
    <ligand>
        <name>S-adenosyl-L-methionine</name>
        <dbReference type="ChEBI" id="CHEBI:59789"/>
    </ligand>
</feature>
<dbReference type="InterPro" id="IPR050903">
    <property type="entry name" value="Bact_Chemotaxis_MeTrfase"/>
</dbReference>
<dbReference type="EMBL" id="FUXP01000010">
    <property type="protein sequence ID" value="SKA18936.1"/>
    <property type="molecule type" value="Genomic_DNA"/>
</dbReference>
<dbReference type="PRINTS" id="PR00996">
    <property type="entry name" value="CHERMTFRASE"/>
</dbReference>
<dbReference type="PIRSF" id="PIRSF000410">
    <property type="entry name" value="CheR"/>
    <property type="match status" value="1"/>
</dbReference>
<dbReference type="InterPro" id="IPR022642">
    <property type="entry name" value="CheR_C"/>
</dbReference>
<dbReference type="InterPro" id="IPR029063">
    <property type="entry name" value="SAM-dependent_MTases_sf"/>
</dbReference>
<keyword evidence="2 5" id="KW-0489">Methyltransferase</keyword>
<evidence type="ECO:0000256" key="6">
    <source>
        <dbReference type="PIRSR" id="PIRSR000410-1"/>
    </source>
</evidence>
<name>A0A1T4RST9_9GAMM</name>
<dbReference type="InterPro" id="IPR036804">
    <property type="entry name" value="CheR_N_sf"/>
</dbReference>
<evidence type="ECO:0000256" key="2">
    <source>
        <dbReference type="ARBA" id="ARBA00022603"/>
    </source>
</evidence>
<evidence type="ECO:0000256" key="3">
    <source>
        <dbReference type="ARBA" id="ARBA00022679"/>
    </source>
</evidence>
<feature type="binding site" evidence="6">
    <location>
        <position position="139"/>
    </location>
    <ligand>
        <name>S-adenosyl-L-methionine</name>
        <dbReference type="ChEBI" id="CHEBI:59789"/>
    </ligand>
</feature>
<dbReference type="SMART" id="SM00138">
    <property type="entry name" value="MeTrc"/>
    <property type="match status" value="1"/>
</dbReference>
<feature type="binding site" evidence="6">
    <location>
        <position position="95"/>
    </location>
    <ligand>
        <name>S-adenosyl-L-methionine</name>
        <dbReference type="ChEBI" id="CHEBI:59789"/>
    </ligand>
</feature>
<feature type="binding site" evidence="6">
    <location>
        <begin position="222"/>
        <end position="223"/>
    </location>
    <ligand>
        <name>S-adenosyl-L-methionine</name>
        <dbReference type="ChEBI" id="CHEBI:59789"/>
    </ligand>
</feature>
<dbReference type="PANTHER" id="PTHR24422">
    <property type="entry name" value="CHEMOTAXIS PROTEIN METHYLTRANSFERASE"/>
    <property type="match status" value="1"/>
</dbReference>
<keyword evidence="9" id="KW-1185">Reference proteome</keyword>
<keyword evidence="4 5" id="KW-0949">S-adenosyl-L-methionine</keyword>
<dbReference type="InterPro" id="IPR000780">
    <property type="entry name" value="CheR_MeTrfase"/>
</dbReference>
<evidence type="ECO:0000259" key="7">
    <source>
        <dbReference type="PROSITE" id="PS50123"/>
    </source>
</evidence>
<dbReference type="AlphaFoldDB" id="A0A1T4RST9"/>
<dbReference type="Pfam" id="PF01739">
    <property type="entry name" value="CheR"/>
    <property type="match status" value="1"/>
</dbReference>
<reference evidence="8 9" key="1">
    <citation type="submission" date="2017-02" db="EMBL/GenBank/DDBJ databases">
        <authorList>
            <person name="Peterson S.W."/>
        </authorList>
    </citation>
    <scope>NUCLEOTIDE SEQUENCE [LARGE SCALE GENOMIC DNA]</scope>
    <source>
        <strain evidence="8 9">DSM 21749</strain>
    </source>
</reference>
<keyword evidence="3 5" id="KW-0808">Transferase</keyword>
<dbReference type="GO" id="GO:0008983">
    <property type="term" value="F:protein-glutamate O-methyltransferase activity"/>
    <property type="evidence" value="ECO:0007669"/>
    <property type="project" value="UniProtKB-EC"/>
</dbReference>
<dbReference type="InterPro" id="IPR022641">
    <property type="entry name" value="CheR_N"/>
</dbReference>
<dbReference type="STRING" id="1122188.SAMN02745674_02352"/>
<gene>
    <name evidence="8" type="ORF">SAMN02745674_02352</name>
</gene>
<proteinExistence type="predicted"/>
<evidence type="ECO:0000256" key="4">
    <source>
        <dbReference type="ARBA" id="ARBA00022691"/>
    </source>
</evidence>
<feature type="binding site" evidence="6">
    <location>
        <position position="101"/>
    </location>
    <ligand>
        <name>S-adenosyl-L-methionine</name>
        <dbReference type="ChEBI" id="CHEBI:59789"/>
    </ligand>
</feature>
<comment type="function">
    <text evidence="5">Methylation of the membrane-bound methyl-accepting chemotaxis proteins (MCP) to form gamma-glutamyl methyl ester residues in MCP.</text>
</comment>
<dbReference type="Gene3D" id="3.40.50.150">
    <property type="entry name" value="Vaccinia Virus protein VP39"/>
    <property type="match status" value="1"/>
</dbReference>
<evidence type="ECO:0000313" key="8">
    <source>
        <dbReference type="EMBL" id="SKA18936.1"/>
    </source>
</evidence>
<dbReference type="Gene3D" id="1.10.155.10">
    <property type="entry name" value="Chemotaxis receptor methyltransferase CheR, N-terminal domain"/>
    <property type="match status" value="1"/>
</dbReference>
<feature type="binding site" evidence="6">
    <location>
        <position position="164"/>
    </location>
    <ligand>
        <name>S-adenosyl-L-methionine</name>
        <dbReference type="ChEBI" id="CHEBI:59789"/>
    </ligand>
</feature>
<dbReference type="RefSeq" id="WP_425478057.1">
    <property type="nucleotide sequence ID" value="NZ_FUXP01000010.1"/>
</dbReference>
<evidence type="ECO:0000313" key="9">
    <source>
        <dbReference type="Proteomes" id="UP000190061"/>
    </source>
</evidence>
<feature type="domain" description="CheR-type methyltransferase" evidence="7">
    <location>
        <begin position="19"/>
        <end position="296"/>
    </location>
</feature>
<dbReference type="SUPFAM" id="SSF47757">
    <property type="entry name" value="Chemotaxis receptor methyltransferase CheR, N-terminal domain"/>
    <property type="match status" value="1"/>
</dbReference>
<evidence type="ECO:0000256" key="5">
    <source>
        <dbReference type="PIRNR" id="PIRNR000410"/>
    </source>
</evidence>